<proteinExistence type="predicted"/>
<dbReference type="EMBL" id="CM007389">
    <property type="protein sequence ID" value="ONK58434.1"/>
    <property type="molecule type" value="Genomic_DNA"/>
</dbReference>
<name>A0A5P1E735_ASPOF</name>
<sequence>MNSAELCSQRRISGCFEEISRKAYEAISRRFEDQGGIPDVGKETSSVVIRVSVLSRFDSVDTSRSGVSVLSRFDSVDTSRIQQPNPSFKTLSSAATKSFCCRAPEIQPGWICRLCSRQRTHYRCSLIVSTHQISSPTPRQSLLYRHRLKPQVSRSYRRRPPRQDLSVCRFADLMCPSSLDAKAVLIVDFRVSIFSRLAPVIHRRSTSVDSRLSLS</sequence>
<dbReference type="Proteomes" id="UP000243459">
    <property type="component" value="Chromosome 9"/>
</dbReference>
<gene>
    <name evidence="1" type="ORF">A4U43_C09F12690</name>
</gene>
<protein>
    <submittedName>
        <fullName evidence="1">Uncharacterized protein</fullName>
    </submittedName>
</protein>
<evidence type="ECO:0000313" key="1">
    <source>
        <dbReference type="EMBL" id="ONK58434.1"/>
    </source>
</evidence>
<keyword evidence="2" id="KW-1185">Reference proteome</keyword>
<dbReference type="AlphaFoldDB" id="A0A5P1E735"/>
<organism evidence="1 2">
    <name type="scientific">Asparagus officinalis</name>
    <name type="common">Garden asparagus</name>
    <dbReference type="NCBI Taxonomy" id="4686"/>
    <lineage>
        <taxon>Eukaryota</taxon>
        <taxon>Viridiplantae</taxon>
        <taxon>Streptophyta</taxon>
        <taxon>Embryophyta</taxon>
        <taxon>Tracheophyta</taxon>
        <taxon>Spermatophyta</taxon>
        <taxon>Magnoliopsida</taxon>
        <taxon>Liliopsida</taxon>
        <taxon>Asparagales</taxon>
        <taxon>Asparagaceae</taxon>
        <taxon>Asparagoideae</taxon>
        <taxon>Asparagus</taxon>
    </lineage>
</organism>
<evidence type="ECO:0000313" key="2">
    <source>
        <dbReference type="Proteomes" id="UP000243459"/>
    </source>
</evidence>
<reference evidence="2" key="1">
    <citation type="journal article" date="2017" name="Nat. Commun.">
        <title>The asparagus genome sheds light on the origin and evolution of a young Y chromosome.</title>
        <authorList>
            <person name="Harkess A."/>
            <person name="Zhou J."/>
            <person name="Xu C."/>
            <person name="Bowers J.E."/>
            <person name="Van der Hulst R."/>
            <person name="Ayyampalayam S."/>
            <person name="Mercati F."/>
            <person name="Riccardi P."/>
            <person name="McKain M.R."/>
            <person name="Kakrana A."/>
            <person name="Tang H."/>
            <person name="Ray J."/>
            <person name="Groenendijk J."/>
            <person name="Arikit S."/>
            <person name="Mathioni S.M."/>
            <person name="Nakano M."/>
            <person name="Shan H."/>
            <person name="Telgmann-Rauber A."/>
            <person name="Kanno A."/>
            <person name="Yue Z."/>
            <person name="Chen H."/>
            <person name="Li W."/>
            <person name="Chen Y."/>
            <person name="Xu X."/>
            <person name="Zhang Y."/>
            <person name="Luo S."/>
            <person name="Chen H."/>
            <person name="Gao J."/>
            <person name="Mao Z."/>
            <person name="Pires J.C."/>
            <person name="Luo M."/>
            <person name="Kudrna D."/>
            <person name="Wing R.A."/>
            <person name="Meyers B.C."/>
            <person name="Yi K."/>
            <person name="Kong H."/>
            <person name="Lavrijsen P."/>
            <person name="Sunseri F."/>
            <person name="Falavigna A."/>
            <person name="Ye Y."/>
            <person name="Leebens-Mack J.H."/>
            <person name="Chen G."/>
        </authorList>
    </citation>
    <scope>NUCLEOTIDE SEQUENCE [LARGE SCALE GENOMIC DNA]</scope>
    <source>
        <strain evidence="2">cv. DH0086</strain>
    </source>
</reference>
<dbReference type="Gramene" id="ONK58434">
    <property type="protein sequence ID" value="ONK58434"/>
    <property type="gene ID" value="A4U43_C09F12690"/>
</dbReference>
<accession>A0A5P1E735</accession>